<evidence type="ECO:0000256" key="12">
    <source>
        <dbReference type="RuleBase" id="RU003357"/>
    </source>
</evidence>
<dbReference type="SUPFAM" id="SSF56935">
    <property type="entry name" value="Porins"/>
    <property type="match status" value="1"/>
</dbReference>
<keyword evidence="6" id="KW-0408">Iron</keyword>
<organism evidence="16 17">
    <name type="scientific">Novosphingobium taihuense</name>
    <dbReference type="NCBI Taxonomy" id="260085"/>
    <lineage>
        <taxon>Bacteria</taxon>
        <taxon>Pseudomonadati</taxon>
        <taxon>Pseudomonadota</taxon>
        <taxon>Alphaproteobacteria</taxon>
        <taxon>Sphingomonadales</taxon>
        <taxon>Sphingomonadaceae</taxon>
        <taxon>Novosphingobium</taxon>
    </lineage>
</organism>
<keyword evidence="5 11" id="KW-0812">Transmembrane</keyword>
<sequence length="859" mass="91654">MKIWKLALCASTALSVSAPAFAASSATEVANAPMAAEAEQSVDQSAPPMTDIVVTARRTSERLQDVPVAVSIITPAKIEAKGSFNPVDLVQSTPGLSVTASVSDRNNLTYTIRGQGYSFGTVFPAVITYFNEVPIARLTQGQFFDVQNIQVLRGPQGVTFGRVTDGGNVMVAAQTPKEDFGGYLGVKVGNYGLRTVNGAVNVPLVADKVLFRAAFETARRDGFTTNVANGQKLDNVAYEGYRFGLTLRPVEGLENTTIVSYQNTHDNGTSVVFAGINDAALGASVGGLAPLFPGSYGIDANGSVRAFKPGDTPFTTANYLASLNAQLSAQQARGNRAVSLVDPLYSRRKNLYVVNKTTAELTDSITLTNIFGYVREREDEASNYAASNGAAVLTCHSACGGLLFTNQEQFSEELRLSGKAFDNRLTWALGGYMDEQRPAGPSENATVNVAILQRVGVNYLTTKSRAVYGSFEYAVTDNFKVNGGLRYTRDTVLSRQATYLSPLPGGEAGLKDFLTAIGTPAPFADIIVANTFAPIPHGQCTNYGAGSIDLGPPNGVIPLNNLFGAVGCTETPGSFNSTTWQAGASYKTDGGQLFYAKVSKGYRPGGVNGTSPPGVNPAYRQETDLSVEAGVKADFNFDGVFLRTNLAAYTDRYKGIQKNVVLPGAVPVSQVQNVGNGRIKGIEAEVTLIPVKGLTFGGTFAYTDAKFDKLIPNPLKNPCDPNAVSIEGFCSDNLYNSVPKTQYTLSMDYTLPLSEDIGQISFGGLLYHQSSVALTDTSKLNPQSIEKPYTTLDLTANWRNVMGQPVDLGVFVTNVTDKTYRIGANNLLQRSSLGVLGNIYAAPRMWGVSLKYRFGDDAK</sequence>
<keyword evidence="13" id="KW-0732">Signal</keyword>
<keyword evidence="10 11" id="KW-0998">Cell outer membrane</keyword>
<evidence type="ECO:0000256" key="8">
    <source>
        <dbReference type="ARBA" id="ARBA00023077"/>
    </source>
</evidence>
<dbReference type="RefSeq" id="WP_144907296.1">
    <property type="nucleotide sequence ID" value="NZ_JACHOA010000008.1"/>
</dbReference>
<dbReference type="PANTHER" id="PTHR32552:SF81">
    <property type="entry name" value="TONB-DEPENDENT OUTER MEMBRANE RECEPTOR"/>
    <property type="match status" value="1"/>
</dbReference>
<feature type="domain" description="TonB-dependent receptor-like beta-barrel" evidence="14">
    <location>
        <begin position="320"/>
        <end position="814"/>
    </location>
</feature>
<keyword evidence="3 11" id="KW-1134">Transmembrane beta strand</keyword>
<dbReference type="EMBL" id="JACHOA010000008">
    <property type="protein sequence ID" value="MBB4615464.1"/>
    <property type="molecule type" value="Genomic_DNA"/>
</dbReference>
<evidence type="ECO:0000256" key="4">
    <source>
        <dbReference type="ARBA" id="ARBA00022496"/>
    </source>
</evidence>
<dbReference type="PROSITE" id="PS52016">
    <property type="entry name" value="TONB_DEPENDENT_REC_3"/>
    <property type="match status" value="1"/>
</dbReference>
<comment type="similarity">
    <text evidence="11 12">Belongs to the TonB-dependent receptor family.</text>
</comment>
<dbReference type="InterPro" id="IPR039426">
    <property type="entry name" value="TonB-dep_rcpt-like"/>
</dbReference>
<proteinExistence type="inferred from homology"/>
<feature type="domain" description="TonB-dependent receptor plug" evidence="15">
    <location>
        <begin position="63"/>
        <end position="166"/>
    </location>
</feature>
<dbReference type="Pfam" id="PF07715">
    <property type="entry name" value="Plug"/>
    <property type="match status" value="1"/>
</dbReference>
<evidence type="ECO:0000256" key="3">
    <source>
        <dbReference type="ARBA" id="ARBA00022452"/>
    </source>
</evidence>
<feature type="signal peptide" evidence="13">
    <location>
        <begin position="1"/>
        <end position="22"/>
    </location>
</feature>
<evidence type="ECO:0000256" key="1">
    <source>
        <dbReference type="ARBA" id="ARBA00004571"/>
    </source>
</evidence>
<evidence type="ECO:0000256" key="11">
    <source>
        <dbReference type="PROSITE-ProRule" id="PRU01360"/>
    </source>
</evidence>
<keyword evidence="9 11" id="KW-0472">Membrane</keyword>
<keyword evidence="16" id="KW-0675">Receptor</keyword>
<dbReference type="PANTHER" id="PTHR32552">
    <property type="entry name" value="FERRICHROME IRON RECEPTOR-RELATED"/>
    <property type="match status" value="1"/>
</dbReference>
<evidence type="ECO:0000256" key="5">
    <source>
        <dbReference type="ARBA" id="ARBA00022692"/>
    </source>
</evidence>
<dbReference type="Gene3D" id="2.40.170.20">
    <property type="entry name" value="TonB-dependent receptor, beta-barrel domain"/>
    <property type="match status" value="3"/>
</dbReference>
<dbReference type="GO" id="GO:0009279">
    <property type="term" value="C:cell outer membrane"/>
    <property type="evidence" value="ECO:0007669"/>
    <property type="project" value="UniProtKB-SubCell"/>
</dbReference>
<feature type="chain" id="PRO_5030627576" evidence="13">
    <location>
        <begin position="23"/>
        <end position="859"/>
    </location>
</feature>
<evidence type="ECO:0000256" key="9">
    <source>
        <dbReference type="ARBA" id="ARBA00023136"/>
    </source>
</evidence>
<gene>
    <name evidence="16" type="ORF">GGR37_003760</name>
</gene>
<comment type="caution">
    <text evidence="16">The sequence shown here is derived from an EMBL/GenBank/DDBJ whole genome shotgun (WGS) entry which is preliminary data.</text>
</comment>
<keyword evidence="8 12" id="KW-0798">TonB box</keyword>
<reference evidence="16 17" key="1">
    <citation type="submission" date="2020-08" db="EMBL/GenBank/DDBJ databases">
        <title>Genomic Encyclopedia of Type Strains, Phase IV (KMG-IV): sequencing the most valuable type-strain genomes for metagenomic binning, comparative biology and taxonomic classification.</title>
        <authorList>
            <person name="Goeker M."/>
        </authorList>
    </citation>
    <scope>NUCLEOTIDE SEQUENCE [LARGE SCALE GENOMIC DNA]</scope>
    <source>
        <strain evidence="16 17">DSM 17507</strain>
    </source>
</reference>
<accession>A0A7W7AFT4</accession>
<evidence type="ECO:0000313" key="16">
    <source>
        <dbReference type="EMBL" id="MBB4615464.1"/>
    </source>
</evidence>
<evidence type="ECO:0000256" key="6">
    <source>
        <dbReference type="ARBA" id="ARBA00023004"/>
    </source>
</evidence>
<comment type="subcellular location">
    <subcellularLocation>
        <location evidence="1 11">Cell outer membrane</location>
        <topology evidence="1 11">Multi-pass membrane protein</topology>
    </subcellularLocation>
</comment>
<evidence type="ECO:0000256" key="2">
    <source>
        <dbReference type="ARBA" id="ARBA00022448"/>
    </source>
</evidence>
<keyword evidence="17" id="KW-1185">Reference proteome</keyword>
<dbReference type="OrthoDB" id="7177879at2"/>
<dbReference type="InterPro" id="IPR000531">
    <property type="entry name" value="Beta-barrel_TonB"/>
</dbReference>
<evidence type="ECO:0000256" key="13">
    <source>
        <dbReference type="SAM" id="SignalP"/>
    </source>
</evidence>
<name>A0A7W7AFT4_9SPHN</name>
<dbReference type="GO" id="GO:0006826">
    <property type="term" value="P:iron ion transport"/>
    <property type="evidence" value="ECO:0007669"/>
    <property type="project" value="UniProtKB-KW"/>
</dbReference>
<dbReference type="Proteomes" id="UP000538566">
    <property type="component" value="Unassembled WGS sequence"/>
</dbReference>
<keyword evidence="4" id="KW-0410">Iron transport</keyword>
<evidence type="ECO:0000256" key="10">
    <source>
        <dbReference type="ARBA" id="ARBA00023237"/>
    </source>
</evidence>
<keyword evidence="7" id="KW-0406">Ion transport</keyword>
<evidence type="ECO:0000256" key="7">
    <source>
        <dbReference type="ARBA" id="ARBA00023065"/>
    </source>
</evidence>
<dbReference type="InterPro" id="IPR012910">
    <property type="entry name" value="Plug_dom"/>
</dbReference>
<evidence type="ECO:0000313" key="17">
    <source>
        <dbReference type="Proteomes" id="UP000538566"/>
    </source>
</evidence>
<dbReference type="InterPro" id="IPR036942">
    <property type="entry name" value="Beta-barrel_TonB_sf"/>
</dbReference>
<keyword evidence="2 11" id="KW-0813">Transport</keyword>
<evidence type="ECO:0000259" key="14">
    <source>
        <dbReference type="Pfam" id="PF00593"/>
    </source>
</evidence>
<evidence type="ECO:0000259" key="15">
    <source>
        <dbReference type="Pfam" id="PF07715"/>
    </source>
</evidence>
<dbReference type="AlphaFoldDB" id="A0A7W7AFT4"/>
<protein>
    <submittedName>
        <fullName evidence="16">Iron complex outermembrane receptor protein</fullName>
    </submittedName>
</protein>
<dbReference type="Pfam" id="PF00593">
    <property type="entry name" value="TonB_dep_Rec_b-barrel"/>
    <property type="match status" value="1"/>
</dbReference>